<sequence length="463" mass="52294">MDISPALTNASGNELFCHKAQRDIIYSCSGFMKTITKRWQREGYFMTKRSNKRQQGWGIGLFLSLLMVFSVEAKKNELVIATTFSPDATAYIISRWQTQPQSVIIRTLNRTSASLEQLLDGAGGENIDLVLTSSPMLLQHLQEHQRLAAYPDAPAQSQQRVPASIRGTAVAVAISGFGLLINQRNLRERQLPLPASWDDLMQARYQGTLLMSSPSRSDTNHLMVESLLQQEGWNHGWEIILSMAGNLITISSRSFGVADKIKSGLGSVGPVIDNYANLLLDDPNLTFHYFPHSAASPTYVAMIGHNPYPADARRFIQFLLSPEGQQALSDTNTGKYSIIPDPGNTPRARQQRQLLSEPSLNYQLILQRQRLVQKLFDTAISFRLSQLKDAWRALHNAEARLKTPLPEVRALLTAMPVSEQQSRDEDYLRQLDNKDRAEQLMMEWQLFFQEQQRQAIVKLENLK</sequence>
<dbReference type="EMBL" id="FLAC01000021">
    <property type="protein sequence ID" value="SAQ06003.1"/>
    <property type="molecule type" value="Genomic_DNA"/>
</dbReference>
<dbReference type="AlphaFoldDB" id="A0A8G2A6J9"/>
<dbReference type="GO" id="GO:0030288">
    <property type="term" value="C:outer membrane-bounded periplasmic space"/>
    <property type="evidence" value="ECO:0007669"/>
    <property type="project" value="TreeGrafter"/>
</dbReference>
<evidence type="ECO:0000313" key="2">
    <source>
        <dbReference type="EMBL" id="SAQ06003.1"/>
    </source>
</evidence>
<dbReference type="SUPFAM" id="SSF53850">
    <property type="entry name" value="Periplasmic binding protein-like II"/>
    <property type="match status" value="1"/>
</dbReference>
<dbReference type="PANTHER" id="PTHR30006">
    <property type="entry name" value="THIAMINE-BINDING PERIPLASMIC PROTEIN-RELATED"/>
    <property type="match status" value="1"/>
</dbReference>
<comment type="caution">
    <text evidence="2">The sequence shown here is derived from an EMBL/GenBank/DDBJ whole genome shotgun (WGS) entry which is preliminary data.</text>
</comment>
<keyword evidence="1" id="KW-0732">Signal</keyword>
<name>A0A8G2A6J9_RAOPL</name>
<evidence type="ECO:0000313" key="3">
    <source>
        <dbReference type="Proteomes" id="UP000078124"/>
    </source>
</evidence>
<dbReference type="Gene3D" id="3.40.190.10">
    <property type="entry name" value="Periplasmic binding protein-like II"/>
    <property type="match status" value="2"/>
</dbReference>
<gene>
    <name evidence="2" type="primary">pgtC</name>
    <name evidence="2" type="ORF">SAMEA2273876_04508</name>
</gene>
<proteinExistence type="predicted"/>
<accession>A0A8G2A6J9</accession>
<dbReference type="PANTHER" id="PTHR30006:SF25">
    <property type="entry name" value="PHOSPHOGLYCERATE TRANSPORT REGULATORY PROTEIN PGTC"/>
    <property type="match status" value="1"/>
</dbReference>
<dbReference type="Proteomes" id="UP000078124">
    <property type="component" value="Unassembled WGS sequence"/>
</dbReference>
<evidence type="ECO:0000256" key="1">
    <source>
        <dbReference type="ARBA" id="ARBA00022729"/>
    </source>
</evidence>
<organism evidence="2 3">
    <name type="scientific">Raoultella planticola</name>
    <name type="common">Klebsiella planticola</name>
    <dbReference type="NCBI Taxonomy" id="575"/>
    <lineage>
        <taxon>Bacteria</taxon>
        <taxon>Pseudomonadati</taxon>
        <taxon>Pseudomonadota</taxon>
        <taxon>Gammaproteobacteria</taxon>
        <taxon>Enterobacterales</taxon>
        <taxon>Enterobacteriaceae</taxon>
        <taxon>Klebsiella/Raoultella group</taxon>
        <taxon>Raoultella</taxon>
    </lineage>
</organism>
<protein>
    <submittedName>
        <fullName evidence="2">Phosphoglycerate transport regulatory protein PgtC</fullName>
    </submittedName>
</protein>
<dbReference type="Pfam" id="PF13343">
    <property type="entry name" value="SBP_bac_6"/>
    <property type="match status" value="1"/>
</dbReference>
<reference evidence="2 3" key="1">
    <citation type="submission" date="2016-05" db="EMBL/GenBank/DDBJ databases">
        <authorList>
            <consortium name="Pathogen Informatics"/>
        </authorList>
    </citation>
    <scope>NUCLEOTIDE SEQUENCE [LARGE SCALE GENOMIC DNA]</scope>
    <source>
        <strain evidence="2 3">2880STDY5682802</strain>
    </source>
</reference>